<evidence type="ECO:0000313" key="2">
    <source>
        <dbReference type="Proteomes" id="UP001148737"/>
    </source>
</evidence>
<protein>
    <submittedName>
        <fullName evidence="1">Uncharacterized protein</fullName>
    </submittedName>
</protein>
<gene>
    <name evidence="1" type="ORF">NLG97_g6575</name>
</gene>
<reference evidence="1" key="1">
    <citation type="submission" date="2022-07" db="EMBL/GenBank/DDBJ databases">
        <title>Genome Sequence of Lecanicillium saksenae.</title>
        <authorList>
            <person name="Buettner E."/>
        </authorList>
    </citation>
    <scope>NUCLEOTIDE SEQUENCE</scope>
    <source>
        <strain evidence="1">VT-O1</strain>
    </source>
</reference>
<evidence type="ECO:0000313" key="1">
    <source>
        <dbReference type="EMBL" id="KAJ3486620.1"/>
    </source>
</evidence>
<dbReference type="Proteomes" id="UP001148737">
    <property type="component" value="Unassembled WGS sequence"/>
</dbReference>
<organism evidence="1 2">
    <name type="scientific">Lecanicillium saksenae</name>
    <dbReference type="NCBI Taxonomy" id="468837"/>
    <lineage>
        <taxon>Eukaryota</taxon>
        <taxon>Fungi</taxon>
        <taxon>Dikarya</taxon>
        <taxon>Ascomycota</taxon>
        <taxon>Pezizomycotina</taxon>
        <taxon>Sordariomycetes</taxon>
        <taxon>Hypocreomycetidae</taxon>
        <taxon>Hypocreales</taxon>
        <taxon>Cordycipitaceae</taxon>
        <taxon>Lecanicillium</taxon>
    </lineage>
</organism>
<accession>A0ACC1QRU7</accession>
<sequence>MAEGGNAPEDFYSHPYLFGAGLGNTAWGTEADYSQYSHDAFLEIHSADPQVDSLFDCFNPTSIGHGEEHIENSWDSGVWSSVTSEFNNEVISLSQLPEGEMLQRTLIQPPPPELLDPRFAAPLTPPKQRIPHQSVVKQEYSPLQHIAELTYNRPVQASSVVVPHIQYGLPTVIRTSNLSQVPVPVAAPPSPISPTRRKRASSSARSTPCTTEHAGISKPKKRMIKPQVNGGRARMTPRQQELRRLIDSEGTGIFHQHIPSAEVGAANHAELMRMFAKRPEDCSGPEVDHTFPTTAEEELVYVQELYHAIWDWDDYGEMAKTLGAENMAMWHEAQMLSDGDPRKTALLNHIPSRATQQQKVLSRVLSDYIVEELCWRLVESYTSFRYRVAAMCDSLRSSKQLVKSLLSAGSGWCMRIANNPKGEFTHKVNNMKVNRRKNERLREATNSQKKEEM</sequence>
<name>A0ACC1QRU7_9HYPO</name>
<proteinExistence type="predicted"/>
<dbReference type="EMBL" id="JANAKD010000889">
    <property type="protein sequence ID" value="KAJ3486620.1"/>
    <property type="molecule type" value="Genomic_DNA"/>
</dbReference>
<keyword evidence="2" id="KW-1185">Reference proteome</keyword>
<comment type="caution">
    <text evidence="1">The sequence shown here is derived from an EMBL/GenBank/DDBJ whole genome shotgun (WGS) entry which is preliminary data.</text>
</comment>